<name>A0A5B9FQC9_9FLAO</name>
<evidence type="ECO:0000313" key="4">
    <source>
        <dbReference type="Proteomes" id="UP000321222"/>
    </source>
</evidence>
<dbReference type="KEGG" id="fak:FUA48_01640"/>
<dbReference type="AlphaFoldDB" id="A0A5B9FQC9"/>
<dbReference type="EMBL" id="CP042831">
    <property type="protein sequence ID" value="QEE48321.1"/>
    <property type="molecule type" value="Genomic_DNA"/>
</dbReference>
<dbReference type="OrthoDB" id="9765926at2"/>
<dbReference type="InterPro" id="IPR013783">
    <property type="entry name" value="Ig-like_fold"/>
</dbReference>
<reference evidence="3 4" key="1">
    <citation type="submission" date="2019-08" db="EMBL/GenBank/DDBJ databases">
        <title>Flavobacterium alkalisoli sp. nov., isolated from rhizosphere soil of Suaeda salsa.</title>
        <authorList>
            <person name="Sun J.-Q."/>
            <person name="Xu L."/>
        </authorList>
    </citation>
    <scope>NUCLEOTIDE SEQUENCE [LARGE SCALE GENOMIC DNA]</scope>
    <source>
        <strain evidence="3 4">XS-5</strain>
    </source>
</reference>
<dbReference type="RefSeq" id="WP_147581816.1">
    <property type="nucleotide sequence ID" value="NZ_CP042831.1"/>
</dbReference>
<dbReference type="Pfam" id="PF19081">
    <property type="entry name" value="Ig_7"/>
    <property type="match status" value="2"/>
</dbReference>
<dbReference type="InterPro" id="IPR026341">
    <property type="entry name" value="T9SS_type_B"/>
</dbReference>
<protein>
    <submittedName>
        <fullName evidence="3">T9SS type B sorting domain-containing protein</fullName>
    </submittedName>
</protein>
<dbReference type="InterPro" id="IPR044023">
    <property type="entry name" value="Ig_7"/>
</dbReference>
<dbReference type="Gene3D" id="2.60.40.10">
    <property type="entry name" value="Immunoglobulins"/>
    <property type="match status" value="1"/>
</dbReference>
<dbReference type="Pfam" id="PF13585">
    <property type="entry name" value="CHU_C"/>
    <property type="match status" value="1"/>
</dbReference>
<gene>
    <name evidence="3" type="ORF">FUA48_01640</name>
</gene>
<dbReference type="InterPro" id="IPR016186">
    <property type="entry name" value="C-type_lectin-like/link_sf"/>
</dbReference>
<feature type="domain" description="C-type lectin" evidence="2">
    <location>
        <begin position="147"/>
        <end position="270"/>
    </location>
</feature>
<proteinExistence type="predicted"/>
<evidence type="ECO:0000259" key="2">
    <source>
        <dbReference type="PROSITE" id="PS50041"/>
    </source>
</evidence>
<dbReference type="InterPro" id="IPR001304">
    <property type="entry name" value="C-type_lectin-like"/>
</dbReference>
<dbReference type="InterPro" id="IPR016187">
    <property type="entry name" value="CTDL_fold"/>
</dbReference>
<dbReference type="CDD" id="cd00146">
    <property type="entry name" value="PKD"/>
    <property type="match status" value="1"/>
</dbReference>
<organism evidence="3 4">
    <name type="scientific">Flavobacterium alkalisoli</name>
    <dbReference type="NCBI Taxonomy" id="2602769"/>
    <lineage>
        <taxon>Bacteria</taxon>
        <taxon>Pseudomonadati</taxon>
        <taxon>Bacteroidota</taxon>
        <taxon>Flavobacteriia</taxon>
        <taxon>Flavobacteriales</taxon>
        <taxon>Flavobacteriaceae</taxon>
        <taxon>Flavobacterium</taxon>
    </lineage>
</organism>
<keyword evidence="4" id="KW-1185">Reference proteome</keyword>
<dbReference type="NCBIfam" id="TIGR04131">
    <property type="entry name" value="Bac_Flav_CTERM"/>
    <property type="match status" value="1"/>
</dbReference>
<feature type="chain" id="PRO_5023056238" evidence="1">
    <location>
        <begin position="24"/>
        <end position="693"/>
    </location>
</feature>
<dbReference type="Gene3D" id="3.10.100.10">
    <property type="entry name" value="Mannose-Binding Protein A, subunit A"/>
    <property type="match status" value="1"/>
</dbReference>
<evidence type="ECO:0000256" key="1">
    <source>
        <dbReference type="SAM" id="SignalP"/>
    </source>
</evidence>
<dbReference type="Proteomes" id="UP000321222">
    <property type="component" value="Chromosome"/>
</dbReference>
<feature type="signal peptide" evidence="1">
    <location>
        <begin position="1"/>
        <end position="23"/>
    </location>
</feature>
<dbReference type="PROSITE" id="PS50041">
    <property type="entry name" value="C_TYPE_LECTIN_2"/>
    <property type="match status" value="1"/>
</dbReference>
<dbReference type="SMART" id="SM00034">
    <property type="entry name" value="CLECT"/>
    <property type="match status" value="1"/>
</dbReference>
<sequence>MKSLKFKHLVLLLSCFASLIINAQDAPPVLTASGNQIYCPGTPINIVTDFNITDADDTETNAVYIQISSGYVNGQDILSLNTTIPNITSNWNTASGKLTIEGVGGQSVPYNDLITAVQNVVYNNTSANPSGSRTFSITIGQANYLPSTGHYYQFVPSLGISWTAAKDAAAASTYYGLQGYLATILSSDEAQLVGEQATGTGWIGGSDSQTEGVWKWMTGPEAGTTFWNGGVNGSTPNFAFWNTGEPNNQNDEDYAHITAPGVGIAGSWNDLPVSGSTGDYVPKGYIVEYGGMPGDPALQISASTTIIIPTITGTTPAGNCGEGSVILQATAGTALIYWYANPNGGTPLATGSSFTTPILTTTTTYYASTHDETCTTASRTAVTATINPIPTVTVTQPDPICSEETATLQAMPSAGNVNWYSAATGGTAIGSGTSFTTPVLNSDTTFYAEAISNGCPSASREAVTVTVNTIPDAGEDEEAVFCEGSQATLNANVSNVTYLWSNGETTPSITVSQAGTYTLEVTNSSGCSDSKTFTAVMLTAPVIDNVVVNSATATVIMEDTDFTSYEYSLDGINYQTSNMFYNLSAGQHTAYARSQNGCGMDSQTFFVLLIPRYFTPNNDSVNDVFTIAGLSTYPLAKISIFDRYGKIITVLSSRNRYWDGTYNGRNLPSSDYWYVIQLDPSLPEIKGHVALIR</sequence>
<keyword evidence="1" id="KW-0732">Signal</keyword>
<dbReference type="SUPFAM" id="SSF56436">
    <property type="entry name" value="C-type lectin-like"/>
    <property type="match status" value="1"/>
</dbReference>
<accession>A0A5B9FQC9</accession>
<evidence type="ECO:0000313" key="3">
    <source>
        <dbReference type="EMBL" id="QEE48321.1"/>
    </source>
</evidence>